<gene>
    <name evidence="4" type="ORF">HD842_000851</name>
</gene>
<proteinExistence type="predicted"/>
<name>A0A7W9U6Z9_9BURK</name>
<dbReference type="RefSeq" id="WP_229424594.1">
    <property type="nucleotide sequence ID" value="NZ_JACHBX010000001.1"/>
</dbReference>
<evidence type="ECO:0000313" key="5">
    <source>
        <dbReference type="Proteomes" id="UP000540787"/>
    </source>
</evidence>
<accession>A0A7W9U6Z9</accession>
<organism evidence="4 5">
    <name type="scientific">Massilia aurea</name>
    <dbReference type="NCBI Taxonomy" id="373040"/>
    <lineage>
        <taxon>Bacteria</taxon>
        <taxon>Pseudomonadati</taxon>
        <taxon>Pseudomonadota</taxon>
        <taxon>Betaproteobacteria</taxon>
        <taxon>Burkholderiales</taxon>
        <taxon>Oxalobacteraceae</taxon>
        <taxon>Telluria group</taxon>
        <taxon>Massilia</taxon>
    </lineage>
</organism>
<feature type="domain" description="Antitoxin Xre/MbcA/ParS-like toxin-binding" evidence="2">
    <location>
        <begin position="142"/>
        <end position="180"/>
    </location>
</feature>
<dbReference type="Pfam" id="PF20432">
    <property type="entry name" value="Xre-like-HTH"/>
    <property type="match status" value="1"/>
</dbReference>
<sequence>MSNAKAAAKLPAGHHAETGKPARAGTHTVVIGTERTASPAWAGTHVAEAIPLYRSDPQARIAVIRRGIPAAMISSLSGRMGMSKETLLSSLGLSRATISRKEKDAALLSKDESERVLGVETLIGMVQAMVEQSGDPADFNAARWVSEWLTKPLPALAGETPASYMDTFEGQKLVADLLAMSQSGAYA</sequence>
<evidence type="ECO:0000256" key="1">
    <source>
        <dbReference type="SAM" id="MobiDB-lite"/>
    </source>
</evidence>
<feature type="region of interest" description="Disordered" evidence="1">
    <location>
        <begin position="1"/>
        <end position="25"/>
    </location>
</feature>
<dbReference type="Proteomes" id="UP000540787">
    <property type="component" value="Unassembled WGS sequence"/>
</dbReference>
<dbReference type="EMBL" id="JACHBX010000001">
    <property type="protein sequence ID" value="MBB6132740.1"/>
    <property type="molecule type" value="Genomic_DNA"/>
</dbReference>
<dbReference type="InterPro" id="IPR046847">
    <property type="entry name" value="Xre-like_HTH"/>
</dbReference>
<dbReference type="GO" id="GO:0003677">
    <property type="term" value="F:DNA binding"/>
    <property type="evidence" value="ECO:0007669"/>
    <property type="project" value="InterPro"/>
</dbReference>
<evidence type="ECO:0000313" key="4">
    <source>
        <dbReference type="EMBL" id="MBB6132740.1"/>
    </source>
</evidence>
<evidence type="ECO:0000259" key="3">
    <source>
        <dbReference type="Pfam" id="PF20432"/>
    </source>
</evidence>
<keyword evidence="5" id="KW-1185">Reference proteome</keyword>
<comment type="caution">
    <text evidence="4">The sequence shown here is derived from an EMBL/GenBank/DDBJ whole genome shotgun (WGS) entry which is preliminary data.</text>
</comment>
<protein>
    <submittedName>
        <fullName evidence="4">Putative toxin-antitoxin system antitoxin component (TIGR02293 family)</fullName>
    </submittedName>
</protein>
<evidence type="ECO:0000259" key="2">
    <source>
        <dbReference type="Pfam" id="PF09722"/>
    </source>
</evidence>
<feature type="domain" description="Antitoxin Xre-like helix-turn-helix" evidence="3">
    <location>
        <begin position="60"/>
        <end position="117"/>
    </location>
</feature>
<reference evidence="4 5" key="1">
    <citation type="submission" date="2020-08" db="EMBL/GenBank/DDBJ databases">
        <title>The Agave Microbiome: Exploring the role of microbial communities in plant adaptations to desert environments.</title>
        <authorList>
            <person name="Partida-Martinez L.P."/>
        </authorList>
    </citation>
    <scope>NUCLEOTIDE SEQUENCE [LARGE SCALE GENOMIC DNA]</scope>
    <source>
        <strain evidence="4 5">AT3.2</strain>
    </source>
</reference>
<dbReference type="AlphaFoldDB" id="A0A7W9U6Z9"/>
<dbReference type="Pfam" id="PF09722">
    <property type="entry name" value="Xre_MbcA_ParS_C"/>
    <property type="match status" value="1"/>
</dbReference>
<dbReference type="InterPro" id="IPR024467">
    <property type="entry name" value="Xre/MbcA/ParS-like_toxin-bd"/>
</dbReference>